<organism evidence="3 4">
    <name type="scientific">Salinibacter ruber (strain DSM 13855 / M31)</name>
    <dbReference type="NCBI Taxonomy" id="309807"/>
    <lineage>
        <taxon>Bacteria</taxon>
        <taxon>Pseudomonadati</taxon>
        <taxon>Rhodothermota</taxon>
        <taxon>Rhodothermia</taxon>
        <taxon>Rhodothermales</taxon>
        <taxon>Salinibacteraceae</taxon>
        <taxon>Salinibacter</taxon>
    </lineage>
</organism>
<evidence type="ECO:0000256" key="2">
    <source>
        <dbReference type="SAM" id="SignalP"/>
    </source>
</evidence>
<dbReference type="HOGENOM" id="CLU_1804843_0_0_10"/>
<keyword evidence="1" id="KW-0812">Transmembrane</keyword>
<sequence length="151" mass="16424">MCCCVQFLMSFSSVPSAMPAIDPDALESQVAQRLDPHGSDGVQSALSGVVDLEALEERRYGEVLGAIDQRLTQSRYSLLSMVVAGIYFGLLVGLWLVDGSTWSRIALWLAPTLLVAVYGLYATHQTVRQIRHLSETRALLQILMNGPSADG</sequence>
<keyword evidence="4" id="KW-1185">Reference proteome</keyword>
<protein>
    <submittedName>
        <fullName evidence="3">Uncharacterized protein</fullName>
    </submittedName>
</protein>
<gene>
    <name evidence="3" type="ordered locus">SRU_1804</name>
</gene>
<reference evidence="3 4" key="1">
    <citation type="journal article" date="2005" name="Proc. Natl. Acad. Sci. U.S.A.">
        <title>The genome of Salinibacter ruber: convergence and gene exchange among hyperhalophilic bacteria and archaea.</title>
        <authorList>
            <person name="Mongodin E.F."/>
            <person name="Nelson K.E."/>
            <person name="Daugherty S."/>
            <person name="Deboy R.T."/>
            <person name="Wister J."/>
            <person name="Khouri H."/>
            <person name="Weidman J."/>
            <person name="Walsh D.A."/>
            <person name="Papke R.T."/>
            <person name="Sanchez Perez G."/>
            <person name="Sharma A.K."/>
            <person name="Nesbo C.L."/>
            <person name="MacLeod D."/>
            <person name="Bapteste E."/>
            <person name="Doolittle W.F."/>
            <person name="Charlebois R.L."/>
            <person name="Legault B."/>
            <person name="Rodriguez-Valera F."/>
        </authorList>
    </citation>
    <scope>NUCLEOTIDE SEQUENCE [LARGE SCALE GENOMIC DNA]</scope>
    <source>
        <strain evidence="4">DSM 13855 / CECT 5946 / M31</strain>
    </source>
</reference>
<evidence type="ECO:0000256" key="1">
    <source>
        <dbReference type="SAM" id="Phobius"/>
    </source>
</evidence>
<dbReference type="KEGG" id="sru:SRU_1804"/>
<evidence type="ECO:0000313" key="4">
    <source>
        <dbReference type="Proteomes" id="UP000008674"/>
    </source>
</evidence>
<feature type="transmembrane region" description="Helical" evidence="1">
    <location>
        <begin position="102"/>
        <end position="121"/>
    </location>
</feature>
<accession>Q2S1L0</accession>
<feature type="signal peptide" evidence="2">
    <location>
        <begin position="1"/>
        <end position="17"/>
    </location>
</feature>
<dbReference type="OrthoDB" id="1495722at2"/>
<feature type="transmembrane region" description="Helical" evidence="1">
    <location>
        <begin position="76"/>
        <end position="96"/>
    </location>
</feature>
<proteinExistence type="predicted"/>
<dbReference type="Proteomes" id="UP000008674">
    <property type="component" value="Chromosome"/>
</dbReference>
<keyword evidence="1" id="KW-0472">Membrane</keyword>
<keyword evidence="2" id="KW-0732">Signal</keyword>
<feature type="chain" id="PRO_5004215018" evidence="2">
    <location>
        <begin position="18"/>
        <end position="151"/>
    </location>
</feature>
<dbReference type="EMBL" id="CP000159">
    <property type="protein sequence ID" value="ABC45219.1"/>
    <property type="molecule type" value="Genomic_DNA"/>
</dbReference>
<evidence type="ECO:0000313" key="3">
    <source>
        <dbReference type="EMBL" id="ABC45219.1"/>
    </source>
</evidence>
<keyword evidence="1" id="KW-1133">Transmembrane helix</keyword>
<dbReference type="AlphaFoldDB" id="Q2S1L0"/>
<dbReference type="STRING" id="309807.SRU_1804"/>
<name>Q2S1L0_SALRD</name>
<dbReference type="DNASU" id="3850619"/>
<dbReference type="EnsemblBacteria" id="ABC45219">
    <property type="protein sequence ID" value="ABC45219"/>
    <property type="gene ID" value="SRU_1804"/>
</dbReference>